<evidence type="ECO:0000313" key="3">
    <source>
        <dbReference type="EMBL" id="KAL3089361.1"/>
    </source>
</evidence>
<dbReference type="EMBL" id="JBICCN010000145">
    <property type="protein sequence ID" value="KAL3089361.1"/>
    <property type="molecule type" value="Genomic_DNA"/>
</dbReference>
<feature type="region of interest" description="Disordered" evidence="1">
    <location>
        <begin position="40"/>
        <end position="80"/>
    </location>
</feature>
<sequence>MPLFLIVMLVIIMVNVLVMELVEILLMVISQQGAANDHLVQLHANQNGDDGDQPENDNVDGPEPEIHNANDNLDDNDEELDEEFWNNLPKIIDLPKLDGVEFIGNHIKYTKQTKNGKDGQDSATIQLLGAKKSD</sequence>
<accession>A0ABD2JFE8</accession>
<dbReference type="AlphaFoldDB" id="A0ABD2JFE8"/>
<evidence type="ECO:0000313" key="4">
    <source>
        <dbReference type="Proteomes" id="UP001620645"/>
    </source>
</evidence>
<keyword evidence="2" id="KW-0812">Transmembrane</keyword>
<organism evidence="3 4">
    <name type="scientific">Heterodera schachtii</name>
    <name type="common">Sugarbeet cyst nematode worm</name>
    <name type="synonym">Tylenchus schachtii</name>
    <dbReference type="NCBI Taxonomy" id="97005"/>
    <lineage>
        <taxon>Eukaryota</taxon>
        <taxon>Metazoa</taxon>
        <taxon>Ecdysozoa</taxon>
        <taxon>Nematoda</taxon>
        <taxon>Chromadorea</taxon>
        <taxon>Rhabditida</taxon>
        <taxon>Tylenchina</taxon>
        <taxon>Tylenchomorpha</taxon>
        <taxon>Tylenchoidea</taxon>
        <taxon>Heteroderidae</taxon>
        <taxon>Heteroderinae</taxon>
        <taxon>Heterodera</taxon>
    </lineage>
</organism>
<feature type="compositionally biased region" description="Acidic residues" evidence="1">
    <location>
        <begin position="49"/>
        <end position="63"/>
    </location>
</feature>
<name>A0ABD2JFE8_HETSC</name>
<keyword evidence="2" id="KW-0472">Membrane</keyword>
<keyword evidence="4" id="KW-1185">Reference proteome</keyword>
<comment type="caution">
    <text evidence="3">The sequence shown here is derived from an EMBL/GenBank/DDBJ whole genome shotgun (WGS) entry which is preliminary data.</text>
</comment>
<feature type="transmembrane region" description="Helical" evidence="2">
    <location>
        <begin position="6"/>
        <end position="29"/>
    </location>
</feature>
<evidence type="ECO:0000256" key="1">
    <source>
        <dbReference type="SAM" id="MobiDB-lite"/>
    </source>
</evidence>
<reference evidence="3 4" key="1">
    <citation type="submission" date="2024-10" db="EMBL/GenBank/DDBJ databases">
        <authorList>
            <person name="Kim D."/>
        </authorList>
    </citation>
    <scope>NUCLEOTIDE SEQUENCE [LARGE SCALE GENOMIC DNA]</scope>
    <source>
        <strain evidence="3">Taebaek</strain>
    </source>
</reference>
<evidence type="ECO:0008006" key="5">
    <source>
        <dbReference type="Google" id="ProtNLM"/>
    </source>
</evidence>
<proteinExistence type="predicted"/>
<keyword evidence="2" id="KW-1133">Transmembrane helix</keyword>
<evidence type="ECO:0000256" key="2">
    <source>
        <dbReference type="SAM" id="Phobius"/>
    </source>
</evidence>
<dbReference type="Proteomes" id="UP001620645">
    <property type="component" value="Unassembled WGS sequence"/>
</dbReference>
<protein>
    <recommendedName>
        <fullName evidence="5">Effector protein</fullName>
    </recommendedName>
</protein>
<gene>
    <name evidence="3" type="ORF">niasHS_007083</name>
</gene>